<reference evidence="2" key="1">
    <citation type="submission" date="2014-09" db="EMBL/GenBank/DDBJ databases">
        <authorList>
            <person name="Mudge J."/>
            <person name="Ramaraj T."/>
            <person name="Lindquist I.E."/>
            <person name="Bharti A.K."/>
            <person name="Sundararajan A."/>
            <person name="Cameron C.T."/>
            <person name="Woodward J.E."/>
            <person name="May G.D."/>
            <person name="Brubaker C."/>
            <person name="Broadhvest J."/>
            <person name="Wilkins T.A."/>
        </authorList>
    </citation>
    <scope>NUCLEOTIDE SEQUENCE</scope>
    <source>
        <strain evidence="2">cv. AKA8401</strain>
    </source>
</reference>
<evidence type="ECO:0000313" key="2">
    <source>
        <dbReference type="Proteomes" id="UP000032142"/>
    </source>
</evidence>
<dbReference type="AlphaFoldDB" id="A0A0B0MFA9"/>
<keyword evidence="2" id="KW-1185">Reference proteome</keyword>
<accession>A0A0B0MFA9</accession>
<organism evidence="1 2">
    <name type="scientific">Gossypium arboreum</name>
    <name type="common">Tree cotton</name>
    <name type="synonym">Gossypium nanking</name>
    <dbReference type="NCBI Taxonomy" id="29729"/>
    <lineage>
        <taxon>Eukaryota</taxon>
        <taxon>Viridiplantae</taxon>
        <taxon>Streptophyta</taxon>
        <taxon>Embryophyta</taxon>
        <taxon>Tracheophyta</taxon>
        <taxon>Spermatophyta</taxon>
        <taxon>Magnoliopsida</taxon>
        <taxon>eudicotyledons</taxon>
        <taxon>Gunneridae</taxon>
        <taxon>Pentapetalae</taxon>
        <taxon>rosids</taxon>
        <taxon>malvids</taxon>
        <taxon>Malvales</taxon>
        <taxon>Malvaceae</taxon>
        <taxon>Malvoideae</taxon>
        <taxon>Gossypium</taxon>
    </lineage>
</organism>
<protein>
    <submittedName>
        <fullName evidence="1">Uncharacterized protein</fullName>
    </submittedName>
</protein>
<proteinExistence type="predicted"/>
<dbReference type="EMBL" id="JRRC01029246">
    <property type="protein sequence ID" value="KHF98128.1"/>
    <property type="molecule type" value="Genomic_DNA"/>
</dbReference>
<gene>
    <name evidence="1" type="ORF">F383_13322</name>
</gene>
<sequence>MIQWKTRLIFLCLSQLPNCKHIQVGNNKILLKTKGAY</sequence>
<name>A0A0B0MFA9_GOSAR</name>
<evidence type="ECO:0000313" key="1">
    <source>
        <dbReference type="EMBL" id="KHF98128.1"/>
    </source>
</evidence>
<dbReference type="Proteomes" id="UP000032142">
    <property type="component" value="Unassembled WGS sequence"/>
</dbReference>
<comment type="caution">
    <text evidence="1">The sequence shown here is derived from an EMBL/GenBank/DDBJ whole genome shotgun (WGS) entry which is preliminary data.</text>
</comment>